<comment type="caution">
    <text evidence="9">The sequence shown here is derived from an EMBL/GenBank/DDBJ whole genome shotgun (WGS) entry which is preliminary data.</text>
</comment>
<evidence type="ECO:0000256" key="8">
    <source>
        <dbReference type="ARBA" id="ARBA00023237"/>
    </source>
</evidence>
<dbReference type="Proteomes" id="UP001596317">
    <property type="component" value="Unassembled WGS sequence"/>
</dbReference>
<reference evidence="10" key="1">
    <citation type="journal article" date="2019" name="Int. J. Syst. Evol. Microbiol.">
        <title>The Global Catalogue of Microorganisms (GCM) 10K type strain sequencing project: providing services to taxonomists for standard genome sequencing and annotation.</title>
        <authorList>
            <consortium name="The Broad Institute Genomics Platform"/>
            <consortium name="The Broad Institute Genome Sequencing Center for Infectious Disease"/>
            <person name="Wu L."/>
            <person name="Ma J."/>
        </authorList>
    </citation>
    <scope>NUCLEOTIDE SEQUENCE [LARGE SCALE GENOMIC DNA]</scope>
    <source>
        <strain evidence="10">CCUG 63830</strain>
    </source>
</reference>
<dbReference type="PANTHER" id="PTHR30093">
    <property type="entry name" value="GENERAL SECRETION PATHWAY PROTEIN G"/>
    <property type="match status" value="1"/>
</dbReference>
<keyword evidence="10" id="KW-1185">Reference proteome</keyword>
<evidence type="ECO:0000256" key="1">
    <source>
        <dbReference type="ARBA" id="ARBA00004203"/>
    </source>
</evidence>
<keyword evidence="4" id="KW-0812">Transmembrane</keyword>
<dbReference type="InterPro" id="IPR045584">
    <property type="entry name" value="Pilin-like"/>
</dbReference>
<keyword evidence="3" id="KW-0488">Methylation</keyword>
<dbReference type="InterPro" id="IPR002416">
    <property type="entry name" value="T2SS_protein-GspH"/>
</dbReference>
<dbReference type="Gene3D" id="3.30.700.10">
    <property type="entry name" value="Glycoprotein, Type 4 Pilin"/>
    <property type="match status" value="1"/>
</dbReference>
<dbReference type="PROSITE" id="PS00409">
    <property type="entry name" value="PROKAR_NTER_METHYL"/>
    <property type="match status" value="1"/>
</dbReference>
<dbReference type="SUPFAM" id="SSF54523">
    <property type="entry name" value="Pili subunits"/>
    <property type="match status" value="1"/>
</dbReference>
<proteinExistence type="predicted"/>
<dbReference type="EMBL" id="JBHSWB010000004">
    <property type="protein sequence ID" value="MFC6663687.1"/>
    <property type="molecule type" value="Genomic_DNA"/>
</dbReference>
<evidence type="ECO:0000256" key="5">
    <source>
        <dbReference type="ARBA" id="ARBA00022764"/>
    </source>
</evidence>
<keyword evidence="7" id="KW-0472">Membrane</keyword>
<protein>
    <submittedName>
        <fullName evidence="9">Type IV pilin protein</fullName>
    </submittedName>
</protein>
<gene>
    <name evidence="9" type="ORF">ACFP90_27120</name>
</gene>
<evidence type="ECO:0000256" key="2">
    <source>
        <dbReference type="ARBA" id="ARBA00004418"/>
    </source>
</evidence>
<comment type="subcellular location">
    <subcellularLocation>
        <location evidence="1">Cell outer membrane</location>
        <topology evidence="1">Single-pass membrane protein</topology>
    </subcellularLocation>
    <subcellularLocation>
        <location evidence="2">Periplasm</location>
    </subcellularLocation>
</comment>
<dbReference type="RefSeq" id="WP_224609721.1">
    <property type="nucleotide sequence ID" value="NZ_JAIQXV010000012.1"/>
</dbReference>
<evidence type="ECO:0000256" key="6">
    <source>
        <dbReference type="ARBA" id="ARBA00022989"/>
    </source>
</evidence>
<sequence length="145" mass="15404">MKQKTQGFTLIELLVVIAIIGVLAALLLPTFAQAQKKPNDAAAVQCGRAIVTFQNSTRLERGSFTPALANMGTDVQEACISTGVLVTPDTARADNPGASVSNSIGASAENYGFQVFHPNGTGFYLFNRNDGQTAAGTRLNRLFPW</sequence>
<dbReference type="NCBIfam" id="TIGR02532">
    <property type="entry name" value="IV_pilin_GFxxxE"/>
    <property type="match status" value="1"/>
</dbReference>
<evidence type="ECO:0000313" key="10">
    <source>
        <dbReference type="Proteomes" id="UP001596317"/>
    </source>
</evidence>
<dbReference type="Pfam" id="PF07963">
    <property type="entry name" value="N_methyl"/>
    <property type="match status" value="1"/>
</dbReference>
<evidence type="ECO:0000256" key="7">
    <source>
        <dbReference type="ARBA" id="ARBA00023136"/>
    </source>
</evidence>
<dbReference type="InterPro" id="IPR012902">
    <property type="entry name" value="N_methyl_site"/>
</dbReference>
<evidence type="ECO:0000256" key="3">
    <source>
        <dbReference type="ARBA" id="ARBA00022481"/>
    </source>
</evidence>
<keyword evidence="8" id="KW-0998">Cell outer membrane</keyword>
<organism evidence="9 10">
    <name type="scientific">Deinococcus multiflagellatus</name>
    <dbReference type="NCBI Taxonomy" id="1656887"/>
    <lineage>
        <taxon>Bacteria</taxon>
        <taxon>Thermotogati</taxon>
        <taxon>Deinococcota</taxon>
        <taxon>Deinococci</taxon>
        <taxon>Deinococcales</taxon>
        <taxon>Deinococcaceae</taxon>
        <taxon>Deinococcus</taxon>
    </lineage>
</organism>
<accession>A0ABW1ZTI6</accession>
<dbReference type="PRINTS" id="PR00885">
    <property type="entry name" value="BCTERIALGSPH"/>
</dbReference>
<name>A0ABW1ZTI6_9DEIO</name>
<keyword evidence="6" id="KW-1133">Transmembrane helix</keyword>
<evidence type="ECO:0000313" key="9">
    <source>
        <dbReference type="EMBL" id="MFC6663687.1"/>
    </source>
</evidence>
<keyword evidence="5" id="KW-0574">Periplasm</keyword>
<evidence type="ECO:0000256" key="4">
    <source>
        <dbReference type="ARBA" id="ARBA00022692"/>
    </source>
</evidence>